<dbReference type="EMBL" id="JAHZIK010002439">
    <property type="protein sequence ID" value="MBW7460755.1"/>
    <property type="molecule type" value="Genomic_DNA"/>
</dbReference>
<sequence length="270" mass="29209">KVTSADGESSRTYKITVNKSAVVLQQGVGGYSGQKDVHLSEGKHKAKNTGQHNMVEVGNYDPLMADRKFGLFQFDISSLPADADITEAKLELNLAGTRGRTDARFDKTLFLYEALGNWDEGTGIGFDGTDGSAGVIWDTMPAYATEALDSQLVASVNNTWYEWEITDLLKEWKDGGKTNYGMLLKAEDSTSDATTIPSTKDFASAQNSNATIRPKLAVNYTLPLQGIKLDDAALALTVGQVPVKVVSFIRPLNAETTGLQWLSDDESVAT</sequence>
<gene>
    <name evidence="5" type="ORF">K0U00_42490</name>
</gene>
<keyword evidence="3" id="KW-0732">Signal</keyword>
<feature type="non-terminal residue" evidence="5">
    <location>
        <position position="1"/>
    </location>
</feature>
<feature type="domain" description="Carbohydrate-binding module family 96" evidence="4">
    <location>
        <begin position="34"/>
        <end position="209"/>
    </location>
</feature>
<evidence type="ECO:0000313" key="6">
    <source>
        <dbReference type="Proteomes" id="UP001519887"/>
    </source>
</evidence>
<dbReference type="Pfam" id="PF24517">
    <property type="entry name" value="CBM96"/>
    <property type="match status" value="1"/>
</dbReference>
<protein>
    <submittedName>
        <fullName evidence="5">DNRLRE domain-containing protein</fullName>
    </submittedName>
</protein>
<comment type="subcellular location">
    <subcellularLocation>
        <location evidence="1">Secreted</location>
    </subcellularLocation>
</comment>
<dbReference type="NCBIfam" id="NF033679">
    <property type="entry name" value="DNRLRE_dom"/>
    <property type="match status" value="1"/>
</dbReference>
<evidence type="ECO:0000313" key="5">
    <source>
        <dbReference type="EMBL" id="MBW7460755.1"/>
    </source>
</evidence>
<comment type="caution">
    <text evidence="5">The sequence shown here is derived from an EMBL/GenBank/DDBJ whole genome shotgun (WGS) entry which is preliminary data.</text>
</comment>
<dbReference type="Proteomes" id="UP001519887">
    <property type="component" value="Unassembled WGS sequence"/>
</dbReference>
<keyword evidence="6" id="KW-1185">Reference proteome</keyword>
<organism evidence="5 6">
    <name type="scientific">Paenibacillus sepulcri</name>
    <dbReference type="NCBI Taxonomy" id="359917"/>
    <lineage>
        <taxon>Bacteria</taxon>
        <taxon>Bacillati</taxon>
        <taxon>Bacillota</taxon>
        <taxon>Bacilli</taxon>
        <taxon>Bacillales</taxon>
        <taxon>Paenibacillaceae</taxon>
        <taxon>Paenibacillus</taxon>
    </lineage>
</organism>
<evidence type="ECO:0000256" key="3">
    <source>
        <dbReference type="ARBA" id="ARBA00022729"/>
    </source>
</evidence>
<dbReference type="InterPro" id="IPR055372">
    <property type="entry name" value="CBM96"/>
</dbReference>
<name>A0ABS7CIM8_9BACL</name>
<evidence type="ECO:0000256" key="2">
    <source>
        <dbReference type="ARBA" id="ARBA00022525"/>
    </source>
</evidence>
<evidence type="ECO:0000256" key="1">
    <source>
        <dbReference type="ARBA" id="ARBA00004613"/>
    </source>
</evidence>
<proteinExistence type="predicted"/>
<accession>A0ABS7CIM8</accession>
<feature type="non-terminal residue" evidence="5">
    <location>
        <position position="270"/>
    </location>
</feature>
<dbReference type="Gene3D" id="2.60.120.970">
    <property type="match status" value="1"/>
</dbReference>
<reference evidence="5 6" key="1">
    <citation type="submission" date="2021-07" db="EMBL/GenBank/DDBJ databases">
        <title>Paenibacillus radiodurans sp. nov., isolated from the southeastern edge of Tengger Desert.</title>
        <authorList>
            <person name="Zhang G."/>
        </authorList>
    </citation>
    <scope>NUCLEOTIDE SEQUENCE [LARGE SCALE GENOMIC DNA]</scope>
    <source>
        <strain evidence="5 6">CCM 7311</strain>
    </source>
</reference>
<evidence type="ECO:0000259" key="4">
    <source>
        <dbReference type="Pfam" id="PF24517"/>
    </source>
</evidence>
<keyword evidence="2" id="KW-0964">Secreted</keyword>